<evidence type="ECO:0000313" key="3">
    <source>
        <dbReference type="Proteomes" id="UP000216311"/>
    </source>
</evidence>
<name>A0A255H8R5_9ACTN</name>
<keyword evidence="1" id="KW-1133">Transmembrane helix</keyword>
<accession>A0A255H8R5</accession>
<keyword evidence="3" id="KW-1185">Reference proteome</keyword>
<feature type="transmembrane region" description="Helical" evidence="1">
    <location>
        <begin position="242"/>
        <end position="264"/>
    </location>
</feature>
<organism evidence="2 3">
    <name type="scientific">Enemella dayhoffiae</name>
    <dbReference type="NCBI Taxonomy" id="2016507"/>
    <lineage>
        <taxon>Bacteria</taxon>
        <taxon>Bacillati</taxon>
        <taxon>Actinomycetota</taxon>
        <taxon>Actinomycetes</taxon>
        <taxon>Propionibacteriales</taxon>
        <taxon>Propionibacteriaceae</taxon>
        <taxon>Enemella</taxon>
    </lineage>
</organism>
<dbReference type="AlphaFoldDB" id="A0A255H8R5"/>
<evidence type="ECO:0000313" key="2">
    <source>
        <dbReference type="EMBL" id="OYO23154.1"/>
    </source>
</evidence>
<sequence>MRSALRELLQGGDITSFPTARQLSIDADALMRAAGVRRISDLRPRHVRDVAQLSRLSTDPAGVLAGNPEGAAIGALLKEGLEDGIQLWLCEGDSAALDRLRELFGADQVHIVGKTQDGRMPLAISPPRLAQALAAPEADARRQAWLTRSLQGLDTLRVPPALVPSLVRLDVPHVPRSRLGRWLRDPAVFFYVIVLVYSALRALPVTFIDQFHGHLGILWAIDMVTAIPYTWGVIAMVTAKRALYRAIGTLVTAVTFVAPYVYFWAYGDDYPWWVVLVVALLVLSGFLIEGWKIYADRRITHGLAHTGEAPARLARR</sequence>
<feature type="transmembrane region" description="Helical" evidence="1">
    <location>
        <begin position="188"/>
        <end position="208"/>
    </location>
</feature>
<dbReference type="EMBL" id="NMVQ01000008">
    <property type="protein sequence ID" value="OYO23154.1"/>
    <property type="molecule type" value="Genomic_DNA"/>
</dbReference>
<evidence type="ECO:0000256" key="1">
    <source>
        <dbReference type="SAM" id="Phobius"/>
    </source>
</evidence>
<gene>
    <name evidence="2" type="ORF">CGZ93_06785</name>
</gene>
<proteinExistence type="predicted"/>
<keyword evidence="1" id="KW-0472">Membrane</keyword>
<feature type="transmembrane region" description="Helical" evidence="1">
    <location>
        <begin position="270"/>
        <end position="288"/>
    </location>
</feature>
<protein>
    <submittedName>
        <fullName evidence="2">Uncharacterized protein</fullName>
    </submittedName>
</protein>
<feature type="transmembrane region" description="Helical" evidence="1">
    <location>
        <begin position="214"/>
        <end position="235"/>
    </location>
</feature>
<dbReference type="Proteomes" id="UP000216311">
    <property type="component" value="Unassembled WGS sequence"/>
</dbReference>
<keyword evidence="1" id="KW-0812">Transmembrane</keyword>
<comment type="caution">
    <text evidence="2">The sequence shown here is derived from an EMBL/GenBank/DDBJ whole genome shotgun (WGS) entry which is preliminary data.</text>
</comment>
<reference evidence="2 3" key="1">
    <citation type="submission" date="2017-07" db="EMBL/GenBank/DDBJ databases">
        <title>Draft whole genome sequences of clinical Proprionibacteriaceae strains.</title>
        <authorList>
            <person name="Bernier A.-M."/>
            <person name="Bernard K."/>
            <person name="Domingo M.-C."/>
        </authorList>
    </citation>
    <scope>NUCLEOTIDE SEQUENCE [LARGE SCALE GENOMIC DNA]</scope>
    <source>
        <strain evidence="2 3">NML 130396</strain>
    </source>
</reference>